<organism evidence="3 4">
    <name type="scientific">Candidatus Woesebacteria bacterium GW2011_GWA1_37_8</name>
    <dbReference type="NCBI Taxonomy" id="1618546"/>
    <lineage>
        <taxon>Bacteria</taxon>
        <taxon>Candidatus Woeseibacteriota</taxon>
    </lineage>
</organism>
<evidence type="ECO:0000313" key="3">
    <source>
        <dbReference type="EMBL" id="KKQ43683.1"/>
    </source>
</evidence>
<evidence type="ECO:0000313" key="4">
    <source>
        <dbReference type="Proteomes" id="UP000034603"/>
    </source>
</evidence>
<reference evidence="3 4" key="1">
    <citation type="journal article" date="2015" name="Nature">
        <title>rRNA introns, odd ribosomes, and small enigmatic genomes across a large radiation of phyla.</title>
        <authorList>
            <person name="Brown C.T."/>
            <person name="Hug L.A."/>
            <person name="Thomas B.C."/>
            <person name="Sharon I."/>
            <person name="Castelle C.J."/>
            <person name="Singh A."/>
            <person name="Wilkins M.J."/>
            <person name="Williams K.H."/>
            <person name="Banfield J.F."/>
        </authorList>
    </citation>
    <scope>NUCLEOTIDE SEQUENCE [LARGE SCALE GENOMIC DNA]</scope>
</reference>
<comment type="caution">
    <text evidence="3">The sequence shown here is derived from an EMBL/GenBank/DDBJ whole genome shotgun (WGS) entry which is preliminary data.</text>
</comment>
<gene>
    <name evidence="3" type="ORF">US62_C0044G0011</name>
</gene>
<sequence>KAQKSFQETFQNQKPETFEEVTGKVTLVDTIADKAGSKSEAKRLILGSAVDINGEVVNNPNQQVSIGDKIKVGKKIFLQVN</sequence>
<dbReference type="CDD" id="cd00165">
    <property type="entry name" value="S4"/>
    <property type="match status" value="1"/>
</dbReference>
<feature type="non-terminal residue" evidence="3">
    <location>
        <position position="1"/>
    </location>
</feature>
<name>A0A0G0HKJ4_9BACT</name>
<dbReference type="AlphaFoldDB" id="A0A0G0HKJ4"/>
<keyword evidence="1" id="KW-0694">RNA-binding</keyword>
<dbReference type="Gene3D" id="3.10.290.10">
    <property type="entry name" value="RNA-binding S4 domain"/>
    <property type="match status" value="1"/>
</dbReference>
<evidence type="ECO:0000259" key="2">
    <source>
        <dbReference type="SMART" id="SM00363"/>
    </source>
</evidence>
<dbReference type="SMART" id="SM00363">
    <property type="entry name" value="S4"/>
    <property type="match status" value="1"/>
</dbReference>
<dbReference type="SUPFAM" id="SSF55174">
    <property type="entry name" value="Alpha-L RNA-binding motif"/>
    <property type="match status" value="1"/>
</dbReference>
<evidence type="ECO:0000256" key="1">
    <source>
        <dbReference type="PROSITE-ProRule" id="PRU00182"/>
    </source>
</evidence>
<dbReference type="PROSITE" id="PS50889">
    <property type="entry name" value="S4"/>
    <property type="match status" value="1"/>
</dbReference>
<dbReference type="EMBL" id="LBTR01000044">
    <property type="protein sequence ID" value="KKQ43683.1"/>
    <property type="molecule type" value="Genomic_DNA"/>
</dbReference>
<dbReference type="Proteomes" id="UP000034603">
    <property type="component" value="Unassembled WGS sequence"/>
</dbReference>
<dbReference type="GO" id="GO:0003723">
    <property type="term" value="F:RNA binding"/>
    <property type="evidence" value="ECO:0007669"/>
    <property type="project" value="UniProtKB-KW"/>
</dbReference>
<feature type="domain" description="RNA-binding S4" evidence="2">
    <location>
        <begin position="26"/>
        <end position="79"/>
    </location>
</feature>
<dbReference type="Pfam" id="PF01479">
    <property type="entry name" value="S4"/>
    <property type="match status" value="1"/>
</dbReference>
<accession>A0A0G0HKJ4</accession>
<protein>
    <recommendedName>
        <fullName evidence="2">RNA-binding S4 domain-containing protein</fullName>
    </recommendedName>
</protein>
<dbReference type="InterPro" id="IPR036986">
    <property type="entry name" value="S4_RNA-bd_sf"/>
</dbReference>
<dbReference type="InterPro" id="IPR002942">
    <property type="entry name" value="S4_RNA-bd"/>
</dbReference>
<proteinExistence type="predicted"/>